<evidence type="ECO:0000313" key="7">
    <source>
        <dbReference type="EMBL" id="KAI1611067.1"/>
    </source>
</evidence>
<feature type="domain" description="Tryptophan synthase beta chain-like PALP" evidence="6">
    <location>
        <begin position="19"/>
        <end position="328"/>
    </location>
</feature>
<name>A0AAN6DSZ2_9EURO</name>
<dbReference type="SUPFAM" id="SSF53686">
    <property type="entry name" value="Tryptophan synthase beta subunit-like PLP-dependent enzymes"/>
    <property type="match status" value="1"/>
</dbReference>
<evidence type="ECO:0000256" key="1">
    <source>
        <dbReference type="ARBA" id="ARBA00001933"/>
    </source>
</evidence>
<dbReference type="Gene3D" id="3.40.50.1100">
    <property type="match status" value="2"/>
</dbReference>
<evidence type="ECO:0000313" key="8">
    <source>
        <dbReference type="Proteomes" id="UP001203852"/>
    </source>
</evidence>
<comment type="cofactor">
    <cofactor evidence="1">
        <name>pyridoxal 5'-phosphate</name>
        <dbReference type="ChEBI" id="CHEBI:597326"/>
    </cofactor>
</comment>
<comment type="caution">
    <text evidence="7">The sequence shown here is derived from an EMBL/GenBank/DDBJ whole genome shotgun (WGS) entry which is preliminary data.</text>
</comment>
<dbReference type="GO" id="GO:0019148">
    <property type="term" value="F:D-cysteine desulfhydrase activity"/>
    <property type="evidence" value="ECO:0007669"/>
    <property type="project" value="TreeGrafter"/>
</dbReference>
<dbReference type="Proteomes" id="UP001203852">
    <property type="component" value="Unassembled WGS sequence"/>
</dbReference>
<proteinExistence type="inferred from homology"/>
<comment type="similarity">
    <text evidence="2">Belongs to the ACC deaminase/D-cysteine desulfhydrase family.</text>
</comment>
<reference evidence="7" key="1">
    <citation type="journal article" date="2022" name="bioRxiv">
        <title>Deciphering the potential niche of two novel black yeast fungi from a biological soil crust based on their genomes, phenotypes, and melanin regulation.</title>
        <authorList>
            <consortium name="DOE Joint Genome Institute"/>
            <person name="Carr E.C."/>
            <person name="Barton Q."/>
            <person name="Grambo S."/>
            <person name="Sullivan M."/>
            <person name="Renfro C.M."/>
            <person name="Kuo A."/>
            <person name="Pangilinan J."/>
            <person name="Lipzen A."/>
            <person name="Keymanesh K."/>
            <person name="Savage E."/>
            <person name="Barry K."/>
            <person name="Grigoriev I.V."/>
            <person name="Riekhof W.R."/>
            <person name="Harris S.S."/>
        </authorList>
    </citation>
    <scope>NUCLEOTIDE SEQUENCE</scope>
    <source>
        <strain evidence="7">JF 03-4F</strain>
    </source>
</reference>
<keyword evidence="8" id="KW-1185">Reference proteome</keyword>
<dbReference type="EMBL" id="MU404357">
    <property type="protein sequence ID" value="KAI1611067.1"/>
    <property type="molecule type" value="Genomic_DNA"/>
</dbReference>
<evidence type="ECO:0000256" key="5">
    <source>
        <dbReference type="PIRSR" id="PIRSR006278-2"/>
    </source>
</evidence>
<sequence length="339" mass="36881">MTTLPEPFSSVPRTQLMYPGPTHISRLDRLSSNYGDAHNIGIWVKHEETNSPLAMGGNKIRKLEYLVSEIQSSGCDTLVTVGGIQSNHCRQVAAIGAKFGYKVVAVQDDRVHAPNETYYELGNVQLSRMMGCESRQDHSVEEVMDQIRAQGGKPYFIPSGMSLHPLGGLGFARWAFEVVEQERELGVRFDTVVVSVNSGSTVAGMIAGFKMADVDTNKKRKIVCVDASSRPKEEVQNMVLKIARTTAARIGLAEDEIGEDDVLVEDRFTGSQYGKPEKATVDAVRVAAEMEALILDPVYTGKAFAGLLGLLEQNEIQPGSNVLFCHTGGQSVLGAYGEI</sequence>
<evidence type="ECO:0000256" key="4">
    <source>
        <dbReference type="PIRSR" id="PIRSR006278-1"/>
    </source>
</evidence>
<accession>A0AAN6DSZ2</accession>
<organism evidence="7 8">
    <name type="scientific">Exophiala viscosa</name>
    <dbReference type="NCBI Taxonomy" id="2486360"/>
    <lineage>
        <taxon>Eukaryota</taxon>
        <taxon>Fungi</taxon>
        <taxon>Dikarya</taxon>
        <taxon>Ascomycota</taxon>
        <taxon>Pezizomycotina</taxon>
        <taxon>Eurotiomycetes</taxon>
        <taxon>Chaetothyriomycetidae</taxon>
        <taxon>Chaetothyriales</taxon>
        <taxon>Herpotrichiellaceae</taxon>
        <taxon>Exophiala</taxon>
    </lineage>
</organism>
<feature type="modified residue" description="N6-(pyridoxal phosphate)lysine" evidence="5">
    <location>
        <position position="59"/>
    </location>
</feature>
<feature type="active site" description="Nucleophile" evidence="4">
    <location>
        <position position="86"/>
    </location>
</feature>
<dbReference type="AlphaFoldDB" id="A0AAN6DSZ2"/>
<dbReference type="PIRSF" id="PIRSF006278">
    <property type="entry name" value="ACCD_DCysDesulf"/>
    <property type="match status" value="1"/>
</dbReference>
<evidence type="ECO:0000256" key="2">
    <source>
        <dbReference type="ARBA" id="ARBA00008639"/>
    </source>
</evidence>
<evidence type="ECO:0000259" key="6">
    <source>
        <dbReference type="Pfam" id="PF00291"/>
    </source>
</evidence>
<protein>
    <submittedName>
        <fullName evidence="7">1-aminocyclopropane-1-carboxylate deaminase</fullName>
    </submittedName>
</protein>
<dbReference type="InterPro" id="IPR001926">
    <property type="entry name" value="TrpB-like_PALP"/>
</dbReference>
<evidence type="ECO:0000256" key="3">
    <source>
        <dbReference type="ARBA" id="ARBA00022898"/>
    </source>
</evidence>
<dbReference type="PANTHER" id="PTHR43780:SF2">
    <property type="entry name" value="1-AMINOCYCLOPROPANE-1-CARBOXYLATE DEAMINASE-RELATED"/>
    <property type="match status" value="1"/>
</dbReference>
<dbReference type="PANTHER" id="PTHR43780">
    <property type="entry name" value="1-AMINOCYCLOPROPANE-1-CARBOXYLATE DEAMINASE-RELATED"/>
    <property type="match status" value="1"/>
</dbReference>
<dbReference type="Pfam" id="PF00291">
    <property type="entry name" value="PALP"/>
    <property type="match status" value="1"/>
</dbReference>
<gene>
    <name evidence="7" type="ORF">EDD36DRAFT_312227</name>
</gene>
<dbReference type="InterPro" id="IPR027278">
    <property type="entry name" value="ACCD_DCysDesulf"/>
</dbReference>
<dbReference type="InterPro" id="IPR036052">
    <property type="entry name" value="TrpB-like_PALP_sf"/>
</dbReference>
<keyword evidence="3 5" id="KW-0663">Pyridoxal phosphate</keyword>